<dbReference type="GO" id="GO:0030288">
    <property type="term" value="C:outer membrane-bounded periplasmic space"/>
    <property type="evidence" value="ECO:0007669"/>
    <property type="project" value="TreeGrafter"/>
</dbReference>
<keyword evidence="1" id="KW-0732">Signal</keyword>
<accession>A0A6G7J863</accession>
<reference evidence="3 4" key="1">
    <citation type="submission" date="2020-02" db="EMBL/GenBank/DDBJ databases">
        <title>Complete genome of Muricauda sp. 501str8.</title>
        <authorList>
            <person name="Dong B."/>
            <person name="Zhu S."/>
            <person name="Yang J."/>
            <person name="Chen J."/>
        </authorList>
    </citation>
    <scope>NUCLEOTIDE SEQUENCE [LARGE SCALE GENOMIC DNA]</scope>
    <source>
        <strain evidence="3 4">501str8</strain>
    </source>
</reference>
<feature type="signal peptide" evidence="1">
    <location>
        <begin position="1"/>
        <end position="19"/>
    </location>
</feature>
<dbReference type="KEGG" id="mut:GVT53_18745"/>
<dbReference type="SUPFAM" id="SSF52096">
    <property type="entry name" value="ClpP/crotonase"/>
    <property type="match status" value="1"/>
</dbReference>
<dbReference type="EMBL" id="CP049616">
    <property type="protein sequence ID" value="QII46632.1"/>
    <property type="molecule type" value="Genomic_DNA"/>
</dbReference>
<dbReference type="PANTHER" id="PTHR32060:SF30">
    <property type="entry name" value="CARBOXY-TERMINAL PROCESSING PROTEASE CTPA"/>
    <property type="match status" value="1"/>
</dbReference>
<dbReference type="GO" id="GO:0008236">
    <property type="term" value="F:serine-type peptidase activity"/>
    <property type="evidence" value="ECO:0007669"/>
    <property type="project" value="InterPro"/>
</dbReference>
<name>A0A6G7J863_9FLAO</name>
<dbReference type="GO" id="GO:0006508">
    <property type="term" value="P:proteolysis"/>
    <property type="evidence" value="ECO:0007669"/>
    <property type="project" value="InterPro"/>
</dbReference>
<dbReference type="Gene3D" id="2.60.120.260">
    <property type="entry name" value="Galactose-binding domain-like"/>
    <property type="match status" value="1"/>
</dbReference>
<proteinExistence type="predicted"/>
<dbReference type="InterPro" id="IPR036034">
    <property type="entry name" value="PDZ_sf"/>
</dbReference>
<feature type="domain" description="Tail specific protease" evidence="2">
    <location>
        <begin position="488"/>
        <end position="711"/>
    </location>
</feature>
<dbReference type="AlphaFoldDB" id="A0A6G7J863"/>
<dbReference type="CDD" id="cd07562">
    <property type="entry name" value="Peptidase_S41_TRI"/>
    <property type="match status" value="1"/>
</dbReference>
<keyword evidence="4" id="KW-1185">Reference proteome</keyword>
<dbReference type="GO" id="GO:0007165">
    <property type="term" value="P:signal transduction"/>
    <property type="evidence" value="ECO:0007669"/>
    <property type="project" value="TreeGrafter"/>
</dbReference>
<dbReference type="SMART" id="SM00245">
    <property type="entry name" value="TSPc"/>
    <property type="match status" value="1"/>
</dbReference>
<evidence type="ECO:0000313" key="3">
    <source>
        <dbReference type="EMBL" id="QII46632.1"/>
    </source>
</evidence>
<dbReference type="Pfam" id="PF03572">
    <property type="entry name" value="Peptidase_S41"/>
    <property type="match status" value="1"/>
</dbReference>
<dbReference type="PANTHER" id="PTHR32060">
    <property type="entry name" value="TAIL-SPECIFIC PROTEASE"/>
    <property type="match status" value="1"/>
</dbReference>
<dbReference type="InterPro" id="IPR029045">
    <property type="entry name" value="ClpP/crotonase-like_dom_sf"/>
</dbReference>
<dbReference type="Gene3D" id="2.30.42.10">
    <property type="match status" value="1"/>
</dbReference>
<protein>
    <submittedName>
        <fullName evidence="3">Peptidase S41</fullName>
    </submittedName>
</protein>
<evidence type="ECO:0000259" key="2">
    <source>
        <dbReference type="SMART" id="SM00245"/>
    </source>
</evidence>
<dbReference type="GO" id="GO:0004175">
    <property type="term" value="F:endopeptidase activity"/>
    <property type="evidence" value="ECO:0007669"/>
    <property type="project" value="TreeGrafter"/>
</dbReference>
<evidence type="ECO:0000256" key="1">
    <source>
        <dbReference type="SAM" id="SignalP"/>
    </source>
</evidence>
<dbReference type="Proteomes" id="UP000502928">
    <property type="component" value="Chromosome"/>
</dbReference>
<dbReference type="PROSITE" id="PS51257">
    <property type="entry name" value="PROKAR_LIPOPROTEIN"/>
    <property type="match status" value="1"/>
</dbReference>
<sequence>MKQLLFSLSILLVTISCHGQNNQKFNLDFEQHNEGADLAEDWFQWGDYKLSIDTLAYSGKKAGKITSLEGGNFGSIAYIIPAKYEGKSIKLEGYMRTKDVQNGFAGLLMRIDGGGSYLEFDNMQNQNITGTNDWKKYTINLNYPEGAEMIYVAGILVGRGEAWFDDFTVTIDGQNVQTLKQAKRKPTKAQLDKEFDSGSSIELSDISSKDIQNLALLGRVWGFLKYHHPEIAAGNYNWDYELFRFLPKYILTKSEVERNTLLIEWIDSLGDLKDCSKCEPTSEDAVIRPDHNWIEDQDAQLKEKLLDVYNSRSQGKHYYIGMAPGVRNPIFKNEEAYYLMPFPDDGYRLLALYRFWNMIHYFFPYRHLTDKDWNTVLGEYIPIFLNAKNELEYEMAAIQLIGDVQDTHANIWEGAGKLNAWKGSNYPPVHTRFIENQLVVTDFYNEEHRGKVGLEIGDVITEINDIPVAEIVEEKAKYYPASNYPTMLRDISMDLLRSNSDEIEIKVQLGENKVKIKSLKLYPKDSLDIYRWYRRDDRKSFKLLDNNIGYVTLQTIKDEDISEIKKQFRDTKGIIMDIRNYPSKFVPFVLGSYFVSSATPFVKFTHGSVDNPGEFTFEKELKIPSKGDTYQGKLVVLVNELTQSQAEYTSMAFRAGDNTTIIGSTTAGADGNVSPLYLPGGMRTMISGIGVYYPNGEETQRVGIVPDIEVKPTILGIRQGKDELLEKAIEIIKKEE</sequence>
<dbReference type="InterPro" id="IPR005151">
    <property type="entry name" value="Tail-specific_protease"/>
</dbReference>
<dbReference type="RefSeq" id="WP_166250004.1">
    <property type="nucleotide sequence ID" value="NZ_CP049616.1"/>
</dbReference>
<dbReference type="Gene3D" id="3.30.750.44">
    <property type="match status" value="1"/>
</dbReference>
<evidence type="ECO:0000313" key="4">
    <source>
        <dbReference type="Proteomes" id="UP000502928"/>
    </source>
</evidence>
<dbReference type="Gene3D" id="3.90.226.10">
    <property type="entry name" value="2-enoyl-CoA Hydratase, Chain A, domain 1"/>
    <property type="match status" value="1"/>
</dbReference>
<feature type="chain" id="PRO_5026155741" evidence="1">
    <location>
        <begin position="20"/>
        <end position="736"/>
    </location>
</feature>
<gene>
    <name evidence="3" type="ORF">GVT53_18745</name>
</gene>
<organism evidence="3 4">
    <name type="scientific">Flagellimonas oceani</name>
    <dbReference type="NCBI Taxonomy" id="2698672"/>
    <lineage>
        <taxon>Bacteria</taxon>
        <taxon>Pseudomonadati</taxon>
        <taxon>Bacteroidota</taxon>
        <taxon>Flavobacteriia</taxon>
        <taxon>Flavobacteriales</taxon>
        <taxon>Flavobacteriaceae</taxon>
        <taxon>Flagellimonas</taxon>
    </lineage>
</organism>